<comment type="caution">
    <text evidence="1">The sequence shown here is derived from an EMBL/GenBank/DDBJ whole genome shotgun (WGS) entry which is preliminary data.</text>
</comment>
<proteinExistence type="predicted"/>
<dbReference type="AlphaFoldDB" id="A0A0V0RTF2"/>
<protein>
    <submittedName>
        <fullName evidence="1">Uncharacterized protein</fullName>
    </submittedName>
</protein>
<keyword evidence="2" id="KW-1185">Reference proteome</keyword>
<organism evidence="1 2">
    <name type="scientific">Trichinella nelsoni</name>
    <dbReference type="NCBI Taxonomy" id="6336"/>
    <lineage>
        <taxon>Eukaryota</taxon>
        <taxon>Metazoa</taxon>
        <taxon>Ecdysozoa</taxon>
        <taxon>Nematoda</taxon>
        <taxon>Enoplea</taxon>
        <taxon>Dorylaimia</taxon>
        <taxon>Trichinellida</taxon>
        <taxon>Trichinellidae</taxon>
        <taxon>Trichinella</taxon>
    </lineage>
</organism>
<evidence type="ECO:0000313" key="2">
    <source>
        <dbReference type="Proteomes" id="UP000054630"/>
    </source>
</evidence>
<accession>A0A0V0RTF2</accession>
<reference evidence="1 2" key="1">
    <citation type="submission" date="2015-01" db="EMBL/GenBank/DDBJ databases">
        <title>Evolution of Trichinella species and genotypes.</title>
        <authorList>
            <person name="Korhonen P.K."/>
            <person name="Edoardo P."/>
            <person name="Giuseppe L.R."/>
            <person name="Gasser R.B."/>
        </authorList>
    </citation>
    <scope>NUCLEOTIDE SEQUENCE [LARGE SCALE GENOMIC DNA]</scope>
    <source>
        <strain evidence="1">ISS37</strain>
    </source>
</reference>
<sequence length="106" mass="12487">MYANFYLTAIRRLSWPQLRTVYGVSAMAFLMESWSHQTNSRTNLLLQRVEQRIFCASINSITDREVQLKWFHRLQSEMPTLLQTYAALCARACYYGQTVDHCPLYV</sequence>
<dbReference type="EMBL" id="JYDL01000083">
    <property type="protein sequence ID" value="KRX17760.1"/>
    <property type="molecule type" value="Genomic_DNA"/>
</dbReference>
<name>A0A0V0RTF2_9BILA</name>
<dbReference type="Proteomes" id="UP000054630">
    <property type="component" value="Unassembled WGS sequence"/>
</dbReference>
<dbReference type="OrthoDB" id="10273331at2759"/>
<gene>
    <name evidence="1" type="ORF">T07_10095</name>
</gene>
<evidence type="ECO:0000313" key="1">
    <source>
        <dbReference type="EMBL" id="KRX17760.1"/>
    </source>
</evidence>